<dbReference type="PROSITE" id="PS50089">
    <property type="entry name" value="ZF_RING_2"/>
    <property type="match status" value="1"/>
</dbReference>
<dbReference type="GO" id="GO:0061630">
    <property type="term" value="F:ubiquitin protein ligase activity"/>
    <property type="evidence" value="ECO:0007669"/>
    <property type="project" value="UniProtKB-EC"/>
</dbReference>
<evidence type="ECO:0000256" key="4">
    <source>
        <dbReference type="ARBA" id="ARBA00022723"/>
    </source>
</evidence>
<keyword evidence="12" id="KW-1185">Reference proteome</keyword>
<evidence type="ECO:0000256" key="8">
    <source>
        <dbReference type="PROSITE-ProRule" id="PRU00175"/>
    </source>
</evidence>
<keyword evidence="6" id="KW-0833">Ubl conjugation pathway</keyword>
<dbReference type="InterPro" id="IPR001841">
    <property type="entry name" value="Znf_RING"/>
</dbReference>
<dbReference type="SUPFAM" id="SSF57850">
    <property type="entry name" value="RING/U-box"/>
    <property type="match status" value="1"/>
</dbReference>
<dbReference type="PANTHER" id="PTHR46463:SF10">
    <property type="entry name" value="OS01G0926200 PROTEIN"/>
    <property type="match status" value="1"/>
</dbReference>
<sequence>MGNSESSSGGVRRKTSVGCGKNRKVMKRTCLGKDRKYLAESSRDNSIVGAELEAPPIKLMSLDFQGPQPPMPKSSAEIGTPVFDLVDGEDVCPTCLEEYADSNPKIDTACGHAFHLSCILEWYDRNPHCPICARRMEFAELASRAS</sequence>
<name>A0AAV8V2H4_9RHOD</name>
<evidence type="ECO:0000256" key="2">
    <source>
        <dbReference type="ARBA" id="ARBA00012483"/>
    </source>
</evidence>
<evidence type="ECO:0000259" key="10">
    <source>
        <dbReference type="PROSITE" id="PS50089"/>
    </source>
</evidence>
<dbReference type="Pfam" id="PF13639">
    <property type="entry name" value="zf-RING_2"/>
    <property type="match status" value="1"/>
</dbReference>
<evidence type="ECO:0000313" key="12">
    <source>
        <dbReference type="Proteomes" id="UP001157974"/>
    </source>
</evidence>
<accession>A0AAV8V2H4</accession>
<protein>
    <recommendedName>
        <fullName evidence="2">RING-type E3 ubiquitin transferase</fullName>
        <ecNumber evidence="2">2.3.2.27</ecNumber>
    </recommendedName>
</protein>
<dbReference type="Gene3D" id="3.30.40.10">
    <property type="entry name" value="Zinc/RING finger domain, C3HC4 (zinc finger)"/>
    <property type="match status" value="1"/>
</dbReference>
<keyword evidence="3" id="KW-0808">Transferase</keyword>
<evidence type="ECO:0000256" key="7">
    <source>
        <dbReference type="ARBA" id="ARBA00022833"/>
    </source>
</evidence>
<comment type="catalytic activity">
    <reaction evidence="1">
        <text>S-ubiquitinyl-[E2 ubiquitin-conjugating enzyme]-L-cysteine + [acceptor protein]-L-lysine = [E2 ubiquitin-conjugating enzyme]-L-cysteine + N(6)-ubiquitinyl-[acceptor protein]-L-lysine.</text>
        <dbReference type="EC" id="2.3.2.27"/>
    </reaction>
</comment>
<dbReference type="EC" id="2.3.2.27" evidence="2"/>
<reference evidence="11 12" key="1">
    <citation type="journal article" date="2023" name="Nat. Commun.">
        <title>Origin of minicircular mitochondrial genomes in red algae.</title>
        <authorList>
            <person name="Lee Y."/>
            <person name="Cho C.H."/>
            <person name="Lee Y.M."/>
            <person name="Park S.I."/>
            <person name="Yang J.H."/>
            <person name="West J.A."/>
            <person name="Bhattacharya D."/>
            <person name="Yoon H.S."/>
        </authorList>
    </citation>
    <scope>NUCLEOTIDE SEQUENCE [LARGE SCALE GENOMIC DNA]</scope>
    <source>
        <strain evidence="11 12">CCMP1338</strain>
        <tissue evidence="11">Whole cell</tissue>
    </source>
</reference>
<dbReference type="Proteomes" id="UP001157974">
    <property type="component" value="Unassembled WGS sequence"/>
</dbReference>
<proteinExistence type="predicted"/>
<feature type="region of interest" description="Disordered" evidence="9">
    <location>
        <begin position="1"/>
        <end position="21"/>
    </location>
</feature>
<feature type="domain" description="RING-type" evidence="10">
    <location>
        <begin position="92"/>
        <end position="132"/>
    </location>
</feature>
<evidence type="ECO:0000313" key="11">
    <source>
        <dbReference type="EMBL" id="KAJ8908086.1"/>
    </source>
</evidence>
<feature type="compositionally biased region" description="Basic residues" evidence="9">
    <location>
        <begin position="11"/>
        <end position="21"/>
    </location>
</feature>
<evidence type="ECO:0000256" key="5">
    <source>
        <dbReference type="ARBA" id="ARBA00022771"/>
    </source>
</evidence>
<keyword evidence="7" id="KW-0862">Zinc</keyword>
<keyword evidence="4" id="KW-0479">Metal-binding</keyword>
<dbReference type="SMART" id="SM00184">
    <property type="entry name" value="RING"/>
    <property type="match status" value="1"/>
</dbReference>
<evidence type="ECO:0000256" key="3">
    <source>
        <dbReference type="ARBA" id="ARBA00022679"/>
    </source>
</evidence>
<evidence type="ECO:0000256" key="6">
    <source>
        <dbReference type="ARBA" id="ARBA00022786"/>
    </source>
</evidence>
<dbReference type="EMBL" id="JAMWBK010000002">
    <property type="protein sequence ID" value="KAJ8908086.1"/>
    <property type="molecule type" value="Genomic_DNA"/>
</dbReference>
<dbReference type="GO" id="GO:0008270">
    <property type="term" value="F:zinc ion binding"/>
    <property type="evidence" value="ECO:0007669"/>
    <property type="project" value="UniProtKB-KW"/>
</dbReference>
<evidence type="ECO:0000256" key="1">
    <source>
        <dbReference type="ARBA" id="ARBA00000900"/>
    </source>
</evidence>
<dbReference type="AlphaFoldDB" id="A0AAV8V2H4"/>
<keyword evidence="5 8" id="KW-0863">Zinc-finger</keyword>
<evidence type="ECO:0000256" key="9">
    <source>
        <dbReference type="SAM" id="MobiDB-lite"/>
    </source>
</evidence>
<organism evidence="11 12">
    <name type="scientific">Rhodosorus marinus</name>
    <dbReference type="NCBI Taxonomy" id="101924"/>
    <lineage>
        <taxon>Eukaryota</taxon>
        <taxon>Rhodophyta</taxon>
        <taxon>Stylonematophyceae</taxon>
        <taxon>Stylonematales</taxon>
        <taxon>Stylonemataceae</taxon>
        <taxon>Rhodosorus</taxon>
    </lineage>
</organism>
<gene>
    <name evidence="11" type="ORF">NDN08_008181</name>
</gene>
<dbReference type="PANTHER" id="PTHR46463">
    <property type="entry name" value="ZINC FINGER, RING/FYVE/PHD-TYPE"/>
    <property type="match status" value="1"/>
</dbReference>
<dbReference type="InterPro" id="IPR013083">
    <property type="entry name" value="Znf_RING/FYVE/PHD"/>
</dbReference>
<comment type="caution">
    <text evidence="11">The sequence shown here is derived from an EMBL/GenBank/DDBJ whole genome shotgun (WGS) entry which is preliminary data.</text>
</comment>